<organism evidence="1 2">
    <name type="scientific">Caerostris extrusa</name>
    <name type="common">Bark spider</name>
    <name type="synonym">Caerostris bankana</name>
    <dbReference type="NCBI Taxonomy" id="172846"/>
    <lineage>
        <taxon>Eukaryota</taxon>
        <taxon>Metazoa</taxon>
        <taxon>Ecdysozoa</taxon>
        <taxon>Arthropoda</taxon>
        <taxon>Chelicerata</taxon>
        <taxon>Arachnida</taxon>
        <taxon>Araneae</taxon>
        <taxon>Araneomorphae</taxon>
        <taxon>Entelegynae</taxon>
        <taxon>Araneoidea</taxon>
        <taxon>Araneidae</taxon>
        <taxon>Caerostris</taxon>
    </lineage>
</organism>
<gene>
    <name evidence="1" type="ORF">CEXT_81791</name>
</gene>
<proteinExistence type="predicted"/>
<name>A0AAV4RXE1_CAEEX</name>
<evidence type="ECO:0000313" key="2">
    <source>
        <dbReference type="Proteomes" id="UP001054945"/>
    </source>
</evidence>
<dbReference type="EMBL" id="BPLR01008559">
    <property type="protein sequence ID" value="GIY25561.1"/>
    <property type="molecule type" value="Genomic_DNA"/>
</dbReference>
<evidence type="ECO:0000313" key="1">
    <source>
        <dbReference type="EMBL" id="GIY25561.1"/>
    </source>
</evidence>
<sequence>MPRVHEFAGLRHSRIAHHMTVKTICPPQPETSDISLTLASPTSIQWGCWLCSRSFTPQVLKVPWMLL</sequence>
<reference evidence="1 2" key="1">
    <citation type="submission" date="2021-06" db="EMBL/GenBank/DDBJ databases">
        <title>Caerostris extrusa draft genome.</title>
        <authorList>
            <person name="Kono N."/>
            <person name="Arakawa K."/>
        </authorList>
    </citation>
    <scope>NUCLEOTIDE SEQUENCE [LARGE SCALE GENOMIC DNA]</scope>
</reference>
<dbReference type="AlphaFoldDB" id="A0AAV4RXE1"/>
<dbReference type="Proteomes" id="UP001054945">
    <property type="component" value="Unassembled WGS sequence"/>
</dbReference>
<accession>A0AAV4RXE1</accession>
<keyword evidence="2" id="KW-1185">Reference proteome</keyword>
<protein>
    <submittedName>
        <fullName evidence="1">Uncharacterized protein</fullName>
    </submittedName>
</protein>
<comment type="caution">
    <text evidence="1">The sequence shown here is derived from an EMBL/GenBank/DDBJ whole genome shotgun (WGS) entry which is preliminary data.</text>
</comment>